<evidence type="ECO:0000256" key="3">
    <source>
        <dbReference type="ARBA" id="ARBA00022989"/>
    </source>
</evidence>
<reference evidence="7 8" key="1">
    <citation type="submission" date="2024-02" db="EMBL/GenBank/DDBJ databases">
        <title>Chromosome-scale genome assembly of the rough periwinkle Littorina saxatilis.</title>
        <authorList>
            <person name="De Jode A."/>
            <person name="Faria R."/>
            <person name="Formenti G."/>
            <person name="Sims Y."/>
            <person name="Smith T.P."/>
            <person name="Tracey A."/>
            <person name="Wood J.M.D."/>
            <person name="Zagrodzka Z.B."/>
            <person name="Johannesson K."/>
            <person name="Butlin R.K."/>
            <person name="Leder E.H."/>
        </authorList>
    </citation>
    <scope>NUCLEOTIDE SEQUENCE [LARGE SCALE GENOMIC DNA]</scope>
    <source>
        <strain evidence="7">Snail1</strain>
        <tissue evidence="7">Muscle</tissue>
    </source>
</reference>
<feature type="domain" description="G-protein coupled receptors family 1 profile" evidence="6">
    <location>
        <begin position="45"/>
        <end position="410"/>
    </location>
</feature>
<evidence type="ECO:0000256" key="1">
    <source>
        <dbReference type="ARBA" id="ARBA00004370"/>
    </source>
</evidence>
<dbReference type="InterPro" id="IPR052954">
    <property type="entry name" value="GPCR-Ligand_Int"/>
</dbReference>
<evidence type="ECO:0000256" key="2">
    <source>
        <dbReference type="ARBA" id="ARBA00022692"/>
    </source>
</evidence>
<comment type="subcellular location">
    <subcellularLocation>
        <location evidence="1">Membrane</location>
    </subcellularLocation>
</comment>
<dbReference type="PRINTS" id="PR00237">
    <property type="entry name" value="GPCRRHODOPSN"/>
</dbReference>
<evidence type="ECO:0000256" key="5">
    <source>
        <dbReference type="SAM" id="Phobius"/>
    </source>
</evidence>
<dbReference type="SUPFAM" id="SSF81321">
    <property type="entry name" value="Family A G protein-coupled receptor-like"/>
    <property type="match status" value="2"/>
</dbReference>
<keyword evidence="3 5" id="KW-1133">Transmembrane helix</keyword>
<evidence type="ECO:0000313" key="8">
    <source>
        <dbReference type="Proteomes" id="UP001374579"/>
    </source>
</evidence>
<dbReference type="Pfam" id="PF10324">
    <property type="entry name" value="7TM_GPCR_Srw"/>
    <property type="match status" value="1"/>
</dbReference>
<dbReference type="PROSITE" id="PS50262">
    <property type="entry name" value="G_PROTEIN_RECEP_F1_2"/>
    <property type="match status" value="1"/>
</dbReference>
<protein>
    <recommendedName>
        <fullName evidence="6">G-protein coupled receptors family 1 profile domain-containing protein</fullName>
    </recommendedName>
</protein>
<feature type="transmembrane region" description="Helical" evidence="5">
    <location>
        <begin position="28"/>
        <end position="48"/>
    </location>
</feature>
<feature type="transmembrane region" description="Helical" evidence="5">
    <location>
        <begin position="108"/>
        <end position="132"/>
    </location>
</feature>
<organism evidence="7 8">
    <name type="scientific">Littorina saxatilis</name>
    <dbReference type="NCBI Taxonomy" id="31220"/>
    <lineage>
        <taxon>Eukaryota</taxon>
        <taxon>Metazoa</taxon>
        <taxon>Spiralia</taxon>
        <taxon>Lophotrochozoa</taxon>
        <taxon>Mollusca</taxon>
        <taxon>Gastropoda</taxon>
        <taxon>Caenogastropoda</taxon>
        <taxon>Littorinimorpha</taxon>
        <taxon>Littorinoidea</taxon>
        <taxon>Littorinidae</taxon>
        <taxon>Littorina</taxon>
    </lineage>
</organism>
<evidence type="ECO:0000313" key="7">
    <source>
        <dbReference type="EMBL" id="KAK7114966.1"/>
    </source>
</evidence>
<feature type="transmembrane region" description="Helical" evidence="5">
    <location>
        <begin position="302"/>
        <end position="328"/>
    </location>
</feature>
<keyword evidence="4 5" id="KW-0472">Membrane</keyword>
<accession>A0AAN9C0D6</accession>
<evidence type="ECO:0000256" key="4">
    <source>
        <dbReference type="ARBA" id="ARBA00023136"/>
    </source>
</evidence>
<keyword evidence="2 5" id="KW-0812">Transmembrane</keyword>
<dbReference type="GO" id="GO:0008528">
    <property type="term" value="F:G protein-coupled peptide receptor activity"/>
    <property type="evidence" value="ECO:0007669"/>
    <property type="project" value="InterPro"/>
</dbReference>
<dbReference type="CDD" id="cd14978">
    <property type="entry name" value="7tmA_FMRFamide_R-like"/>
    <property type="match status" value="1"/>
</dbReference>
<feature type="transmembrane region" description="Helical" evidence="5">
    <location>
        <begin position="394"/>
        <end position="413"/>
    </location>
</feature>
<keyword evidence="8" id="KW-1185">Reference proteome</keyword>
<feature type="transmembrane region" description="Helical" evidence="5">
    <location>
        <begin position="68"/>
        <end position="88"/>
    </location>
</feature>
<dbReference type="InterPro" id="IPR000276">
    <property type="entry name" value="GPCR_Rhodpsn"/>
</dbReference>
<dbReference type="InterPro" id="IPR019427">
    <property type="entry name" value="7TM_GPCR_serpentine_rcpt_Srw"/>
</dbReference>
<dbReference type="EMBL" id="JBAMIC010000001">
    <property type="protein sequence ID" value="KAK7114966.1"/>
    <property type="molecule type" value="Genomic_DNA"/>
</dbReference>
<sequence>MVCQNLTEHENTTLGGEEAQAMFEEVSYVIYGFLLPAVCAFGIVGNLLNLTILTRRKLQKSFKTLEQAANLCLISLAVSDLMFCVFAFPTMFLPKDDMYASKGILLLYRVYSTAIINVFIMISTWLTVAMSLERYLAICHPLRQDLYLTTRRIKIVIVLTYILSFIFNIPVLWRYEVQEICPRALAEAAKAELARIRSSGVGVSSANGHVVTEFVQALNSTVQAAVGGSGRVVMSNSSSRTLSSLLLGDAGVLTNVTTTATDAVTLLEQTTERVGFDSDLVAFRPNQVFLWQSSQLDTVYRILWAVVNNVIPLLLLIYFNVCLCRKIYRSYKMRQKFKQEHHSGHENSSHVLTVTLVVIVLMFFILVAPSEIVIHAAIITSTQNSYTYMSVEAVMNFMQSINFSVNFILYCIISPYFRKTLKYIFCCGCYNIYQVSKQWKKEFETSLM</sequence>
<feature type="transmembrane region" description="Helical" evidence="5">
    <location>
        <begin position="349"/>
        <end position="374"/>
    </location>
</feature>
<proteinExistence type="predicted"/>
<dbReference type="Gene3D" id="1.20.1070.10">
    <property type="entry name" value="Rhodopsin 7-helix transmembrane proteins"/>
    <property type="match status" value="2"/>
</dbReference>
<evidence type="ECO:0000259" key="6">
    <source>
        <dbReference type="PROSITE" id="PS50262"/>
    </source>
</evidence>
<dbReference type="InterPro" id="IPR017452">
    <property type="entry name" value="GPCR_Rhodpsn_7TM"/>
</dbReference>
<gene>
    <name evidence="7" type="ORF">V1264_000925</name>
</gene>
<dbReference type="Proteomes" id="UP001374579">
    <property type="component" value="Unassembled WGS sequence"/>
</dbReference>
<dbReference type="PANTHER" id="PTHR46641">
    <property type="entry name" value="FMRFAMIDE RECEPTOR-RELATED"/>
    <property type="match status" value="1"/>
</dbReference>
<dbReference type="PANTHER" id="PTHR46641:SF2">
    <property type="entry name" value="FMRFAMIDE RECEPTOR"/>
    <property type="match status" value="1"/>
</dbReference>
<dbReference type="AlphaFoldDB" id="A0AAN9C0D6"/>
<name>A0AAN9C0D6_9CAEN</name>
<comment type="caution">
    <text evidence="7">The sequence shown here is derived from an EMBL/GenBank/DDBJ whole genome shotgun (WGS) entry which is preliminary data.</text>
</comment>
<feature type="transmembrane region" description="Helical" evidence="5">
    <location>
        <begin position="153"/>
        <end position="173"/>
    </location>
</feature>
<dbReference type="GO" id="GO:0016020">
    <property type="term" value="C:membrane"/>
    <property type="evidence" value="ECO:0007669"/>
    <property type="project" value="UniProtKB-SubCell"/>
</dbReference>
<dbReference type="Pfam" id="PF00001">
    <property type="entry name" value="7tm_1"/>
    <property type="match status" value="1"/>
</dbReference>